<gene>
    <name evidence="11" type="ORF">ECRASSUSDP1_LOCUS22392</name>
</gene>
<feature type="transmembrane region" description="Helical" evidence="9">
    <location>
        <begin position="433"/>
        <end position="453"/>
    </location>
</feature>
<feature type="compositionally biased region" description="Basic and acidic residues" evidence="8">
    <location>
        <begin position="124"/>
        <end position="135"/>
    </location>
</feature>
<dbReference type="SUPFAM" id="SSF51206">
    <property type="entry name" value="cAMP-binding domain-like"/>
    <property type="match status" value="1"/>
</dbReference>
<dbReference type="PANTHER" id="PTHR47823:SF9">
    <property type="entry name" value="CHROMOSOME UNDETERMINED SCAFFOLD_10, WHOLE GENOME SHOTGUN SEQUENCE"/>
    <property type="match status" value="1"/>
</dbReference>
<feature type="region of interest" description="Disordered" evidence="8">
    <location>
        <begin position="184"/>
        <end position="203"/>
    </location>
</feature>
<evidence type="ECO:0000313" key="11">
    <source>
        <dbReference type="EMBL" id="CAI2380949.1"/>
    </source>
</evidence>
<feature type="domain" description="Cyclic nucleotide-binding" evidence="10">
    <location>
        <begin position="558"/>
        <end position="653"/>
    </location>
</feature>
<dbReference type="Proteomes" id="UP001295684">
    <property type="component" value="Unassembled WGS sequence"/>
</dbReference>
<organism evidence="11 12">
    <name type="scientific">Euplotes crassus</name>
    <dbReference type="NCBI Taxonomy" id="5936"/>
    <lineage>
        <taxon>Eukaryota</taxon>
        <taxon>Sar</taxon>
        <taxon>Alveolata</taxon>
        <taxon>Ciliophora</taxon>
        <taxon>Intramacronucleata</taxon>
        <taxon>Spirotrichea</taxon>
        <taxon>Hypotrichia</taxon>
        <taxon>Euplotida</taxon>
        <taxon>Euplotidae</taxon>
        <taxon>Moneuplotes</taxon>
    </lineage>
</organism>
<dbReference type="InterPro" id="IPR005821">
    <property type="entry name" value="Ion_trans_dom"/>
</dbReference>
<evidence type="ECO:0000259" key="10">
    <source>
        <dbReference type="PROSITE" id="PS50042"/>
    </source>
</evidence>
<keyword evidence="12" id="KW-1185">Reference proteome</keyword>
<evidence type="ECO:0000256" key="7">
    <source>
        <dbReference type="ARBA" id="ARBA00023303"/>
    </source>
</evidence>
<feature type="region of interest" description="Disordered" evidence="8">
    <location>
        <begin position="26"/>
        <end position="153"/>
    </location>
</feature>
<dbReference type="SUPFAM" id="SSF81324">
    <property type="entry name" value="Voltage-gated potassium channels"/>
    <property type="match status" value="1"/>
</dbReference>
<feature type="region of interest" description="Disordered" evidence="8">
    <location>
        <begin position="704"/>
        <end position="753"/>
    </location>
</feature>
<feature type="compositionally biased region" description="Acidic residues" evidence="8">
    <location>
        <begin position="942"/>
        <end position="951"/>
    </location>
</feature>
<evidence type="ECO:0000256" key="9">
    <source>
        <dbReference type="SAM" id="Phobius"/>
    </source>
</evidence>
<comment type="subcellular location">
    <subcellularLocation>
        <location evidence="1">Membrane</location>
        <topology evidence="1">Multi-pass membrane protein</topology>
    </subcellularLocation>
</comment>
<feature type="transmembrane region" description="Helical" evidence="9">
    <location>
        <begin position="390"/>
        <end position="413"/>
    </location>
</feature>
<dbReference type="InterPro" id="IPR014710">
    <property type="entry name" value="RmlC-like_jellyroll"/>
</dbReference>
<feature type="compositionally biased region" description="Basic and acidic residues" evidence="8">
    <location>
        <begin position="77"/>
        <end position="87"/>
    </location>
</feature>
<evidence type="ECO:0000256" key="5">
    <source>
        <dbReference type="ARBA" id="ARBA00023065"/>
    </source>
</evidence>
<feature type="region of interest" description="Disordered" evidence="8">
    <location>
        <begin position="769"/>
        <end position="802"/>
    </location>
</feature>
<feature type="compositionally biased region" description="Low complexity" evidence="8">
    <location>
        <begin position="88"/>
        <end position="113"/>
    </location>
</feature>
<dbReference type="EMBL" id="CAMPGE010022961">
    <property type="protein sequence ID" value="CAI2380949.1"/>
    <property type="molecule type" value="Genomic_DNA"/>
</dbReference>
<dbReference type="InterPro" id="IPR003938">
    <property type="entry name" value="K_chnl_volt-dep_EAG/ELK/ERG"/>
</dbReference>
<dbReference type="InterPro" id="IPR000595">
    <property type="entry name" value="cNMP-bd_dom"/>
</dbReference>
<dbReference type="Pfam" id="PF00520">
    <property type="entry name" value="Ion_trans"/>
    <property type="match status" value="1"/>
</dbReference>
<dbReference type="Gene3D" id="2.60.120.10">
    <property type="entry name" value="Jelly Rolls"/>
    <property type="match status" value="1"/>
</dbReference>
<dbReference type="GO" id="GO:0005249">
    <property type="term" value="F:voltage-gated potassium channel activity"/>
    <property type="evidence" value="ECO:0007669"/>
    <property type="project" value="InterPro"/>
</dbReference>
<feature type="compositionally biased region" description="Basic and acidic residues" evidence="8">
    <location>
        <begin position="185"/>
        <end position="203"/>
    </location>
</feature>
<evidence type="ECO:0000256" key="6">
    <source>
        <dbReference type="ARBA" id="ARBA00023136"/>
    </source>
</evidence>
<feature type="compositionally biased region" description="Basic residues" evidence="8">
    <location>
        <begin position="136"/>
        <end position="149"/>
    </location>
</feature>
<dbReference type="GO" id="GO:0016020">
    <property type="term" value="C:membrane"/>
    <property type="evidence" value="ECO:0007669"/>
    <property type="project" value="UniProtKB-SubCell"/>
</dbReference>
<dbReference type="PANTHER" id="PTHR47823">
    <property type="entry name" value="ION_TRANS DOMAIN-CONTAINING PROTEIN"/>
    <property type="match status" value="1"/>
</dbReference>
<feature type="transmembrane region" description="Helical" evidence="9">
    <location>
        <begin position="465"/>
        <end position="492"/>
    </location>
</feature>
<dbReference type="PRINTS" id="PR01463">
    <property type="entry name" value="EAGCHANLFMLY"/>
</dbReference>
<keyword evidence="4 9" id="KW-1133">Transmembrane helix</keyword>
<feature type="compositionally biased region" description="Polar residues" evidence="8">
    <location>
        <begin position="114"/>
        <end position="123"/>
    </location>
</feature>
<feature type="compositionally biased region" description="Basic and acidic residues" evidence="8">
    <location>
        <begin position="952"/>
        <end position="963"/>
    </location>
</feature>
<feature type="transmembrane region" description="Helical" evidence="9">
    <location>
        <begin position="267"/>
        <end position="289"/>
    </location>
</feature>
<proteinExistence type="predicted"/>
<evidence type="ECO:0000256" key="3">
    <source>
        <dbReference type="ARBA" id="ARBA00022692"/>
    </source>
</evidence>
<feature type="compositionally biased region" description="Basic residues" evidence="8">
    <location>
        <begin position="55"/>
        <end position="70"/>
    </location>
</feature>
<dbReference type="CDD" id="cd00038">
    <property type="entry name" value="CAP_ED"/>
    <property type="match status" value="1"/>
</dbReference>
<evidence type="ECO:0000256" key="4">
    <source>
        <dbReference type="ARBA" id="ARBA00022989"/>
    </source>
</evidence>
<evidence type="ECO:0000313" key="12">
    <source>
        <dbReference type="Proteomes" id="UP001295684"/>
    </source>
</evidence>
<keyword evidence="3 9" id="KW-0812">Transmembrane</keyword>
<accession>A0AAD1XY60</accession>
<evidence type="ECO:0000256" key="8">
    <source>
        <dbReference type="SAM" id="MobiDB-lite"/>
    </source>
</evidence>
<sequence>MSKPSTKSKTGAGMKMVHQVSKFLNKAKRVAHSNPGAINALRESIELNEKMREERRKKKKLQNPNFKRKNTFSDSSQQEKSERKEDSSSSSSSSSGNSSGSGSSSSGSSRSSSPTITESNIQTKKVDRIDDELRSKHSQIQRMTARKKVSSSLDKGRGIHLLQKFLKKSKQKELLQELPTVSQFDGKEADQKETNDNTPKDKLDLLYNSSSAGNQYDEEQEELVLPRFMIHPKSPTMFKIKMLRLLTKAYIAIIIPFRIPFEEKPHVFWFSCDVILNFILFIDILIHFCTAYETQKGKIITCRKKMAKRYLKGPFFFHFMACFPFTGIRYFNSGGSQNDTANFIYLEFERLPRFYRMCRAVKLIRLMGLEQNYLDFMDKLKVSLNTTKMIAIFIKLFLLLHIIACCWATSANFELYSNTNWLVANDVQNNDMYNKYITAFYWAVVTTTTVGYGDIVPVNKFEIGLALVIIILGVAYYSYVIGNLSFLFASILGNQNDIARRKAQIKKFLSVHDHPEEIVDSITIQEEEIIEIIDILPANMQLQLLLVLYKEPIKAIKLLQNKDPHFIIEYLPKLQPMIVKRGTKIISKNTFPSDIFFVYKGSIKNMNNDKVFNEGSVIGETDIVYNRETRVESFVANKESYLLRFDRSTYESLCEDIPEFKKQIEEIAHAREEARVHQQSSFFIGNRDEFIEKKQRMRQLISKLEGGSQLEGKEESKDASNSVSDEEMSSITSSSEEFSNDSEEAEGPQPNISMDIRQSQDRIQDFKSSLQRSLNPNQKQNPKKSKEPDMSNPLDSDLEDFEGGEEYSLSSVNIKKRTKKKKAKKKSIHSQIAKCVRLLKKTKAITDEYSVIFNKISSNAPQNLSMPTKCRLNVEKEGLQLHKNIITMITEVLESNNLKQVEDVISHNLVGSLPKQKEYNKMMEEVKTKIHERNFNKLDPVQEIEDEDSSEFESKPVEDQRDEGVLFNQKYLKNTHPSFISFNNPQ</sequence>
<keyword evidence="2" id="KW-0813">Transport</keyword>
<dbReference type="AlphaFoldDB" id="A0AAD1XY60"/>
<dbReference type="Gene3D" id="1.10.287.70">
    <property type="match status" value="1"/>
</dbReference>
<dbReference type="InterPro" id="IPR018490">
    <property type="entry name" value="cNMP-bd_dom_sf"/>
</dbReference>
<reference evidence="11" key="1">
    <citation type="submission" date="2023-07" db="EMBL/GenBank/DDBJ databases">
        <authorList>
            <consortium name="AG Swart"/>
            <person name="Singh M."/>
            <person name="Singh A."/>
            <person name="Seah K."/>
            <person name="Emmerich C."/>
        </authorList>
    </citation>
    <scope>NUCLEOTIDE SEQUENCE</scope>
    <source>
        <strain evidence="11">DP1</strain>
    </source>
</reference>
<keyword evidence="5" id="KW-0406">Ion transport</keyword>
<keyword evidence="7" id="KW-0407">Ion channel</keyword>
<feature type="compositionally biased region" description="Basic and acidic residues" evidence="8">
    <location>
        <begin position="43"/>
        <end position="54"/>
    </location>
</feature>
<name>A0AAD1XY60_EUPCR</name>
<evidence type="ECO:0000256" key="2">
    <source>
        <dbReference type="ARBA" id="ARBA00022448"/>
    </source>
</evidence>
<comment type="caution">
    <text evidence="11">The sequence shown here is derived from an EMBL/GenBank/DDBJ whole genome shotgun (WGS) entry which is preliminary data.</text>
</comment>
<keyword evidence="6 9" id="KW-0472">Membrane</keyword>
<evidence type="ECO:0000256" key="1">
    <source>
        <dbReference type="ARBA" id="ARBA00004141"/>
    </source>
</evidence>
<dbReference type="PROSITE" id="PS50042">
    <property type="entry name" value="CNMP_BINDING_3"/>
    <property type="match status" value="1"/>
</dbReference>
<feature type="region of interest" description="Disordered" evidence="8">
    <location>
        <begin position="940"/>
        <end position="963"/>
    </location>
</feature>
<protein>
    <recommendedName>
        <fullName evidence="10">Cyclic nucleotide-binding domain-containing protein</fullName>
    </recommendedName>
</protein>